<dbReference type="Gene3D" id="3.10.600.10">
    <property type="entry name" value="pyruvate carboxylase f1077a mutant domain"/>
    <property type="match status" value="2"/>
</dbReference>
<feature type="binding site" evidence="13">
    <location>
        <position position="118"/>
    </location>
    <ligand>
        <name>ATP</name>
        <dbReference type="ChEBI" id="CHEBI:30616"/>
    </ligand>
</feature>
<keyword evidence="21" id="KW-1185">Reference proteome</keyword>
<feature type="binding site" description="via carbamate group" evidence="14">
    <location>
        <position position="712"/>
    </location>
    <ligand>
        <name>Mn(2+)</name>
        <dbReference type="ChEBI" id="CHEBI:29035"/>
    </ligand>
</feature>
<feature type="active site" evidence="12">
    <location>
        <position position="294"/>
    </location>
</feature>
<dbReference type="Pfam" id="PF02785">
    <property type="entry name" value="Biotin_carb_C"/>
    <property type="match status" value="1"/>
</dbReference>
<dbReference type="InterPro" id="IPR011054">
    <property type="entry name" value="Rudment_hybrid_motif"/>
</dbReference>
<sequence length="1150" mass="129519">MEIKKVLVANRGEIAIRIFRACTEINVKTVGVYTYEDRYSLHRYKADESYQIGEDNEPLKPYLNINEIIKVALECGANAIHPGYGFLSENAQFAQKCEDNNIIFIGPKVSVLKSLGDKITAKEVAVANNIPIIRSNEKPLKDIETALSEAKKIGYPIMLKAASGGGGRGMRVIRKAEELKGAFNESKREALNAFGDDTVFLEKFVENPKHIEIQIVADKFGNTVHLFERDCSVQRRYQKVIEFAPSYDLKQETKDALYQYAIDICKAVNYNNIGTVEFLVDDDGSIYFIEVNPRIQVEHTVTEVVTNIDLVKTQLFIAGGYKLADQQIKIPNQEAVKVTGYALQCRITTEDPQNDFKPDYGEITTYRSASGFGIRLDAGSVYQGAIVSPFFDSMLVKVTANSRTLDGACRKVRRALAEFRIRGVKTNMSFLDNILKHETFRKGDVTVNFIKKNPDLFIFKAPRNRATKLVTYLGDVIVNGNPDVKKIDPTKNFVKPIIPKYNPNGSYPEGTKDLLSKLGPDKFSEWLKAEKKIHFTDTTMRDAHQSLLATRMRTYDMLKVAEGYAKNNPDIFSMEVWGGATFDVCFRFLQENPWERLQLLRKAMPNVLLQMLIRGSNGVGYTAYPDNLIEKFVEQSWENGVDIFRIFDSLNWMKSIAPCIEHVRNRTQGLAEGSICYTGDILNPKNTKYNLKYYTTLAKDIENAGAHILAIKDMAGLLKPYAALELVSALKQEINIPIHLHTHDTSSIQSATYLKAIEAGVDVIDVALGGLSGLTSQPNFNSVVEMLKFNDRENPLNIDSLNEYSNYWETVRDYYYPFESGLKAGSGEVFKHEIPGGQYSNLKPQAQALGLEDRFHEITKMYGDVNMLFGDIVKVTPSSKVVGDMAQYLVSNNLTVQDVLERGDTISFPQSVVSFFKGDLGQPVGGFPKDLQKLILKDEKPYTDRPNAHLEPINFEEEYKAFRKIFEKDLSRPINITDFLSYKLYPKVFTDSYNKHLKYDNLMNLPTKNFFYGMERGEEIIVELDKGKTLLITLDSVGKPNKDGMVTVYFKVNGQGRSVQIKDASIKIDKVEHVKADKSNPKEIGAPLQGLLSTILVKKGEKVKKNQPLFIIEAMKMETTITANEASTVKQLVLKSGVMVNSEDLVICLE</sequence>
<comment type="caution">
    <text evidence="20">The sequence shown here is derived from an EMBL/GenBank/DDBJ whole genome shotgun (WGS) entry which is preliminary data.</text>
</comment>
<dbReference type="PROSITE" id="PS00188">
    <property type="entry name" value="BIOTIN"/>
    <property type="match status" value="1"/>
</dbReference>
<evidence type="ECO:0000313" key="21">
    <source>
        <dbReference type="Proteomes" id="UP000245430"/>
    </source>
</evidence>
<dbReference type="GO" id="GO:0005524">
    <property type="term" value="F:ATP binding"/>
    <property type="evidence" value="ECO:0007669"/>
    <property type="project" value="UniProtKB-UniRule"/>
</dbReference>
<dbReference type="InterPro" id="IPR005479">
    <property type="entry name" value="CPAse_ATP-bd"/>
</dbReference>
<keyword evidence="10" id="KW-0511">Multifunctional enzyme</keyword>
<keyword evidence="20" id="KW-0670">Pyruvate</keyword>
<dbReference type="Pfam" id="PF00682">
    <property type="entry name" value="HMGL-like"/>
    <property type="match status" value="1"/>
</dbReference>
<comment type="function">
    <text evidence="11">Catalyzes a 2-step reaction, involving the ATP-dependent carboxylation of the covalently attached biotin in the first step and the transfer of the carboxyl group to pyruvate in the second.</text>
</comment>
<dbReference type="SUPFAM" id="SSF56059">
    <property type="entry name" value="Glutathione synthetase ATP-binding domain-like"/>
    <property type="match status" value="1"/>
</dbReference>
<keyword evidence="7 11" id="KW-0547">Nucleotide-binding</keyword>
<dbReference type="InterPro" id="IPR000089">
    <property type="entry name" value="Biotin_lipoyl"/>
</dbReference>
<dbReference type="PROSITE" id="PS50991">
    <property type="entry name" value="PYR_CT"/>
    <property type="match status" value="1"/>
</dbReference>
<keyword evidence="4" id="KW-0312">Gluconeogenesis</keyword>
<name>A0A316DLK4_9FLAO</name>
<dbReference type="InterPro" id="IPR055268">
    <property type="entry name" value="PCB-like"/>
</dbReference>
<evidence type="ECO:0000256" key="12">
    <source>
        <dbReference type="PIRSR" id="PIRSR001594-1"/>
    </source>
</evidence>
<dbReference type="FunFam" id="2.40.50.100:FF:000003">
    <property type="entry name" value="Acetyl-CoA carboxylase biotin carboxyl carrier protein"/>
    <property type="match status" value="1"/>
</dbReference>
<dbReference type="Gene3D" id="3.20.20.70">
    <property type="entry name" value="Aldolase class I"/>
    <property type="match status" value="1"/>
</dbReference>
<evidence type="ECO:0000313" key="20">
    <source>
        <dbReference type="EMBL" id="PWK19067.1"/>
    </source>
</evidence>
<dbReference type="SUPFAM" id="SSF52440">
    <property type="entry name" value="PreATP-grasp domain"/>
    <property type="match status" value="1"/>
</dbReference>
<dbReference type="Pfam" id="PF00289">
    <property type="entry name" value="Biotin_carb_N"/>
    <property type="match status" value="1"/>
</dbReference>
<evidence type="ECO:0000259" key="16">
    <source>
        <dbReference type="PROSITE" id="PS50968"/>
    </source>
</evidence>
<evidence type="ECO:0000256" key="15">
    <source>
        <dbReference type="PIRSR" id="PIRSR001594-4"/>
    </source>
</evidence>
<organism evidence="20 21">
    <name type="scientific">Xanthomarina spongicola</name>
    <dbReference type="NCBI Taxonomy" id="570520"/>
    <lineage>
        <taxon>Bacteria</taxon>
        <taxon>Pseudomonadati</taxon>
        <taxon>Bacteroidota</taxon>
        <taxon>Flavobacteriia</taxon>
        <taxon>Flavobacteriales</taxon>
        <taxon>Flavobacteriaceae</taxon>
        <taxon>Xanthomarina</taxon>
    </lineage>
</organism>
<dbReference type="NCBIfam" id="TIGR01235">
    <property type="entry name" value="pyruv_carbox"/>
    <property type="match status" value="1"/>
</dbReference>
<evidence type="ECO:0000259" key="18">
    <source>
        <dbReference type="PROSITE" id="PS50979"/>
    </source>
</evidence>
<dbReference type="EC" id="6.4.1.1" evidence="3 11"/>
<evidence type="ECO:0000256" key="7">
    <source>
        <dbReference type="ARBA" id="ARBA00022741"/>
    </source>
</evidence>
<keyword evidence="8 11" id="KW-0067">ATP-binding</keyword>
<dbReference type="PROSITE" id="PS50975">
    <property type="entry name" value="ATP_GRASP"/>
    <property type="match status" value="1"/>
</dbReference>
<dbReference type="CDD" id="cd07937">
    <property type="entry name" value="DRE_TIM_PC_TC_5S"/>
    <property type="match status" value="1"/>
</dbReference>
<evidence type="ECO:0000256" key="11">
    <source>
        <dbReference type="PIRNR" id="PIRNR001594"/>
    </source>
</evidence>
<dbReference type="InterPro" id="IPR005481">
    <property type="entry name" value="BC-like_N"/>
</dbReference>
<evidence type="ECO:0000256" key="5">
    <source>
        <dbReference type="ARBA" id="ARBA00022598"/>
    </source>
</evidence>
<feature type="domain" description="Lipoyl-binding" evidence="16">
    <location>
        <begin position="1075"/>
        <end position="1150"/>
    </location>
</feature>
<evidence type="ECO:0000256" key="9">
    <source>
        <dbReference type="ARBA" id="ARBA00023267"/>
    </source>
</evidence>
<dbReference type="InterPro" id="IPR005482">
    <property type="entry name" value="Biotin_COase_C"/>
</dbReference>
<dbReference type="SUPFAM" id="SSF51230">
    <property type="entry name" value="Single hybrid motif"/>
    <property type="match status" value="1"/>
</dbReference>
<dbReference type="InterPro" id="IPR005930">
    <property type="entry name" value="Pyruv_COase"/>
</dbReference>
<evidence type="ECO:0000256" key="2">
    <source>
        <dbReference type="ARBA" id="ARBA00004742"/>
    </source>
</evidence>
<dbReference type="OrthoDB" id="9807469at2"/>
<evidence type="ECO:0000256" key="10">
    <source>
        <dbReference type="ARBA" id="ARBA00023268"/>
    </source>
</evidence>
<dbReference type="CDD" id="cd06850">
    <property type="entry name" value="biotinyl_domain"/>
    <property type="match status" value="1"/>
</dbReference>
<feature type="binding site" evidence="13">
    <location>
        <position position="876"/>
    </location>
    <ligand>
        <name>substrate</name>
    </ligand>
</feature>
<dbReference type="InterPro" id="IPR011761">
    <property type="entry name" value="ATP-grasp"/>
</dbReference>
<evidence type="ECO:0000256" key="1">
    <source>
        <dbReference type="ARBA" id="ARBA00001953"/>
    </source>
</evidence>
<keyword evidence="6 14" id="KW-0479">Metal-binding</keyword>
<dbReference type="GO" id="GO:0005737">
    <property type="term" value="C:cytoplasm"/>
    <property type="evidence" value="ECO:0007669"/>
    <property type="project" value="TreeGrafter"/>
</dbReference>
<dbReference type="AlphaFoldDB" id="A0A316DLK4"/>
<gene>
    <name evidence="20" type="ORF">LX78_01545</name>
</gene>
<dbReference type="InterPro" id="IPR000891">
    <property type="entry name" value="PYR_CT"/>
</dbReference>
<protein>
    <recommendedName>
        <fullName evidence="3 11">Pyruvate carboxylase</fullName>
        <ecNumber evidence="3 11">6.4.1.1</ecNumber>
    </recommendedName>
</protein>
<comment type="catalytic activity">
    <reaction evidence="11">
        <text>hydrogencarbonate + pyruvate + ATP = oxaloacetate + ADP + phosphate + H(+)</text>
        <dbReference type="Rhea" id="RHEA:20844"/>
        <dbReference type="ChEBI" id="CHEBI:15361"/>
        <dbReference type="ChEBI" id="CHEBI:15378"/>
        <dbReference type="ChEBI" id="CHEBI:16452"/>
        <dbReference type="ChEBI" id="CHEBI:17544"/>
        <dbReference type="ChEBI" id="CHEBI:30616"/>
        <dbReference type="ChEBI" id="CHEBI:43474"/>
        <dbReference type="ChEBI" id="CHEBI:456216"/>
        <dbReference type="EC" id="6.4.1.1"/>
    </reaction>
</comment>
<accession>A0A316DLK4</accession>
<feature type="modified residue" description="N6-carboxylysine" evidence="15">
    <location>
        <position position="712"/>
    </location>
</feature>
<dbReference type="PROSITE" id="PS00866">
    <property type="entry name" value="CPSASE_1"/>
    <property type="match status" value="1"/>
</dbReference>
<dbReference type="PANTHER" id="PTHR43778">
    <property type="entry name" value="PYRUVATE CARBOXYLASE"/>
    <property type="match status" value="1"/>
</dbReference>
<dbReference type="RefSeq" id="WP_109682072.1">
    <property type="nucleotide sequence ID" value="NZ_QGGP01000003.1"/>
</dbReference>
<evidence type="ECO:0000256" key="4">
    <source>
        <dbReference type="ARBA" id="ARBA00022432"/>
    </source>
</evidence>
<dbReference type="InterPro" id="IPR003379">
    <property type="entry name" value="Carboxylase_cons_dom"/>
</dbReference>
<dbReference type="FunFam" id="3.30.1490.20:FF:000003">
    <property type="entry name" value="acetyl-CoA carboxylase isoform X1"/>
    <property type="match status" value="1"/>
</dbReference>
<evidence type="ECO:0000256" key="8">
    <source>
        <dbReference type="ARBA" id="ARBA00022840"/>
    </source>
</evidence>
<dbReference type="UniPathway" id="UPA00138"/>
<dbReference type="GO" id="GO:0006094">
    <property type="term" value="P:gluconeogenesis"/>
    <property type="evidence" value="ECO:0007669"/>
    <property type="project" value="UniProtKB-UniPathway"/>
</dbReference>
<dbReference type="Pfam" id="PF02436">
    <property type="entry name" value="PYC_OADA"/>
    <property type="match status" value="1"/>
</dbReference>
<dbReference type="FunFam" id="3.20.20.70:FF:000033">
    <property type="entry name" value="Pyruvate carboxylase"/>
    <property type="match status" value="1"/>
</dbReference>
<feature type="domain" description="Pyruvate carboxyltransferase" evidence="19">
    <location>
        <begin position="533"/>
        <end position="802"/>
    </location>
</feature>
<feature type="binding site" evidence="14">
    <location>
        <position position="743"/>
    </location>
    <ligand>
        <name>Mn(2+)</name>
        <dbReference type="ChEBI" id="CHEBI:29035"/>
    </ligand>
</feature>
<dbReference type="Gene3D" id="1.10.10.60">
    <property type="entry name" value="Homeodomain-like"/>
    <property type="match status" value="1"/>
</dbReference>
<dbReference type="Proteomes" id="UP000245430">
    <property type="component" value="Unassembled WGS sequence"/>
</dbReference>
<dbReference type="PROSITE" id="PS50968">
    <property type="entry name" value="BIOTINYL_LIPOYL"/>
    <property type="match status" value="1"/>
</dbReference>
<dbReference type="Gene3D" id="1.10.472.90">
    <property type="entry name" value="Conserved carboxylase domain"/>
    <property type="match status" value="1"/>
</dbReference>
<feature type="binding site" evidence="13">
    <location>
        <position position="202"/>
    </location>
    <ligand>
        <name>ATP</name>
        <dbReference type="ChEBI" id="CHEBI:30616"/>
    </ligand>
</feature>
<evidence type="ECO:0000259" key="17">
    <source>
        <dbReference type="PROSITE" id="PS50975"/>
    </source>
</evidence>
<dbReference type="Pfam" id="PF00364">
    <property type="entry name" value="Biotin_lipoyl"/>
    <property type="match status" value="1"/>
</dbReference>
<dbReference type="InterPro" id="IPR011053">
    <property type="entry name" value="Single_hybrid_motif"/>
</dbReference>
<keyword evidence="9 11" id="KW-0092">Biotin</keyword>
<feature type="modified residue" description="N6-biotinyllysine" evidence="15">
    <location>
        <position position="1116"/>
    </location>
</feature>
<dbReference type="InterPro" id="IPR011764">
    <property type="entry name" value="Biotin_carboxylation_dom"/>
</dbReference>
<feature type="binding site" evidence="13">
    <location>
        <position position="614"/>
    </location>
    <ligand>
        <name>substrate</name>
    </ligand>
</feature>
<dbReference type="SUPFAM" id="SSF51569">
    <property type="entry name" value="Aldolase"/>
    <property type="match status" value="1"/>
</dbReference>
<dbReference type="PIRSF" id="PIRSF001594">
    <property type="entry name" value="Pyruv_carbox"/>
    <property type="match status" value="1"/>
</dbReference>
<proteinExistence type="predicted"/>
<comment type="pathway">
    <text evidence="2">Carbohydrate biosynthesis; gluconeogenesis.</text>
</comment>
<dbReference type="NCBIfam" id="NF009554">
    <property type="entry name" value="PRK12999.1"/>
    <property type="match status" value="1"/>
</dbReference>
<dbReference type="Gene3D" id="3.30.470.20">
    <property type="entry name" value="ATP-grasp fold, B domain"/>
    <property type="match status" value="1"/>
</dbReference>
<dbReference type="PROSITE" id="PS00867">
    <property type="entry name" value="CPSASE_2"/>
    <property type="match status" value="1"/>
</dbReference>
<dbReference type="InterPro" id="IPR001882">
    <property type="entry name" value="Biotin_BS"/>
</dbReference>
<dbReference type="Gene3D" id="2.40.50.100">
    <property type="match status" value="1"/>
</dbReference>
<feature type="domain" description="Biotin carboxylation" evidence="18">
    <location>
        <begin position="2"/>
        <end position="455"/>
    </location>
</feature>
<keyword evidence="5 11" id="KW-0436">Ligase</keyword>
<dbReference type="PROSITE" id="PS50979">
    <property type="entry name" value="BC"/>
    <property type="match status" value="1"/>
</dbReference>
<dbReference type="FunFam" id="3.40.50.20:FF:000010">
    <property type="entry name" value="Propionyl-CoA carboxylase subunit alpha"/>
    <property type="match status" value="1"/>
</dbReference>
<reference evidence="20 21" key="1">
    <citation type="submission" date="2018-05" db="EMBL/GenBank/DDBJ databases">
        <title>Genomic Encyclopedia of Archaeal and Bacterial Type Strains, Phase II (KMG-II): from individual species to whole genera.</title>
        <authorList>
            <person name="Goeker M."/>
        </authorList>
    </citation>
    <scope>NUCLEOTIDE SEQUENCE [LARGE SCALE GENOMIC DNA]</scope>
    <source>
        <strain evidence="20 21">DSM 22637</strain>
    </source>
</reference>
<dbReference type="InterPro" id="IPR016185">
    <property type="entry name" value="PreATP-grasp_dom_sf"/>
</dbReference>
<dbReference type="GO" id="GO:0046872">
    <property type="term" value="F:metal ion binding"/>
    <property type="evidence" value="ECO:0007669"/>
    <property type="project" value="UniProtKB-KW"/>
</dbReference>
<feature type="domain" description="ATP-grasp" evidence="17">
    <location>
        <begin position="122"/>
        <end position="319"/>
    </location>
</feature>
<dbReference type="GO" id="GO:0004736">
    <property type="term" value="F:pyruvate carboxylase activity"/>
    <property type="evidence" value="ECO:0007669"/>
    <property type="project" value="UniProtKB-EC"/>
</dbReference>
<evidence type="ECO:0000256" key="6">
    <source>
        <dbReference type="ARBA" id="ARBA00022723"/>
    </source>
</evidence>
<dbReference type="SUPFAM" id="SSF89000">
    <property type="entry name" value="post-HMGL domain-like"/>
    <property type="match status" value="1"/>
</dbReference>
<dbReference type="InterPro" id="IPR013785">
    <property type="entry name" value="Aldolase_TIM"/>
</dbReference>
<evidence type="ECO:0000256" key="3">
    <source>
        <dbReference type="ARBA" id="ARBA00013057"/>
    </source>
</evidence>
<feature type="binding site" evidence="14">
    <location>
        <position position="741"/>
    </location>
    <ligand>
        <name>Mn(2+)</name>
        <dbReference type="ChEBI" id="CHEBI:29035"/>
    </ligand>
</feature>
<dbReference type="SMART" id="SM00878">
    <property type="entry name" value="Biotin_carb_C"/>
    <property type="match status" value="1"/>
</dbReference>
<evidence type="ECO:0000259" key="19">
    <source>
        <dbReference type="PROSITE" id="PS50991"/>
    </source>
</evidence>
<dbReference type="NCBIfam" id="NF006761">
    <property type="entry name" value="PRK09282.1"/>
    <property type="match status" value="1"/>
</dbReference>
<dbReference type="SUPFAM" id="SSF51246">
    <property type="entry name" value="Rudiment single hybrid motif"/>
    <property type="match status" value="1"/>
</dbReference>
<dbReference type="PANTHER" id="PTHR43778:SF2">
    <property type="entry name" value="PYRUVATE CARBOXYLASE, MITOCHONDRIAL"/>
    <property type="match status" value="1"/>
</dbReference>
<evidence type="ECO:0000256" key="13">
    <source>
        <dbReference type="PIRSR" id="PIRSR001594-2"/>
    </source>
</evidence>
<dbReference type="Pfam" id="PF02786">
    <property type="entry name" value="CPSase_L_D2"/>
    <property type="match status" value="1"/>
</dbReference>
<evidence type="ECO:0000256" key="14">
    <source>
        <dbReference type="PIRSR" id="PIRSR001594-3"/>
    </source>
</evidence>
<feature type="binding site" evidence="14">
    <location>
        <position position="542"/>
    </location>
    <ligand>
        <name>Mn(2+)</name>
        <dbReference type="ChEBI" id="CHEBI:29035"/>
    </ligand>
</feature>
<comment type="cofactor">
    <cofactor evidence="1 11">
        <name>biotin</name>
        <dbReference type="ChEBI" id="CHEBI:57586"/>
    </cofactor>
</comment>
<dbReference type="EMBL" id="QGGP01000003">
    <property type="protein sequence ID" value="PWK19067.1"/>
    <property type="molecule type" value="Genomic_DNA"/>
</dbReference>